<proteinExistence type="predicted"/>
<keyword evidence="3" id="KW-1185">Reference proteome</keyword>
<comment type="caution">
    <text evidence="2">The sequence shown here is derived from an EMBL/GenBank/DDBJ whole genome shotgun (WGS) entry which is preliminary data.</text>
</comment>
<feature type="chain" id="PRO_5047201700" evidence="1">
    <location>
        <begin position="20"/>
        <end position="276"/>
    </location>
</feature>
<name>A0ABP8N4H9_9BACT</name>
<evidence type="ECO:0000313" key="3">
    <source>
        <dbReference type="Proteomes" id="UP001500067"/>
    </source>
</evidence>
<dbReference type="RefSeq" id="WP_345078157.1">
    <property type="nucleotide sequence ID" value="NZ_BAABFA010000005.1"/>
</dbReference>
<gene>
    <name evidence="2" type="ORF">GCM10023093_05400</name>
</gene>
<evidence type="ECO:0000256" key="1">
    <source>
        <dbReference type="SAM" id="SignalP"/>
    </source>
</evidence>
<reference evidence="3" key="1">
    <citation type="journal article" date="2019" name="Int. J. Syst. Evol. Microbiol.">
        <title>The Global Catalogue of Microorganisms (GCM) 10K type strain sequencing project: providing services to taxonomists for standard genome sequencing and annotation.</title>
        <authorList>
            <consortium name="The Broad Institute Genomics Platform"/>
            <consortium name="The Broad Institute Genome Sequencing Center for Infectious Disease"/>
            <person name="Wu L."/>
            <person name="Ma J."/>
        </authorList>
    </citation>
    <scope>NUCLEOTIDE SEQUENCE [LARGE SCALE GENOMIC DNA]</scope>
    <source>
        <strain evidence="3">JCM 32105</strain>
    </source>
</reference>
<feature type="signal peptide" evidence="1">
    <location>
        <begin position="1"/>
        <end position="19"/>
    </location>
</feature>
<dbReference type="Proteomes" id="UP001500067">
    <property type="component" value="Unassembled WGS sequence"/>
</dbReference>
<organism evidence="2 3">
    <name type="scientific">Nemorincola caseinilytica</name>
    <dbReference type="NCBI Taxonomy" id="2054315"/>
    <lineage>
        <taxon>Bacteria</taxon>
        <taxon>Pseudomonadati</taxon>
        <taxon>Bacteroidota</taxon>
        <taxon>Chitinophagia</taxon>
        <taxon>Chitinophagales</taxon>
        <taxon>Chitinophagaceae</taxon>
        <taxon>Nemorincola</taxon>
    </lineage>
</organism>
<accession>A0ABP8N4H9</accession>
<protein>
    <submittedName>
        <fullName evidence="2">Uncharacterized protein</fullName>
    </submittedName>
</protein>
<dbReference type="EMBL" id="BAABFA010000005">
    <property type="protein sequence ID" value="GAA4461187.1"/>
    <property type="molecule type" value="Genomic_DNA"/>
</dbReference>
<sequence length="276" mass="30876">MLRYRGLLSTALLLLTAYAGRTQELFVYSEPASNMPARSTGLRLTNWMMDETEASKVNYHMIPELMWGVNKRLMIHAEGFISNRNGTLAAEGVGAYAKYRFLSHDDIYRHFRAAAFARVATNNADIHQQTIQVNGHNTGYQAGVVATQLLHKTALSVTAYYEQAFDNFGGKESKLPAGMADKAVNYILSAGRLMLPTKYKSYKQTNMNLMAELIGQSLPQAGLHSVDIAPSIQFIFMSQARLDIGYRQQLYSNMTRTAPNGLLIRVEYLLFSLGKK</sequence>
<evidence type="ECO:0000313" key="2">
    <source>
        <dbReference type="EMBL" id="GAA4461187.1"/>
    </source>
</evidence>
<keyword evidence="1" id="KW-0732">Signal</keyword>